<keyword evidence="2" id="KW-0677">Repeat</keyword>
<keyword evidence="1" id="KW-0479">Metal-binding</keyword>
<dbReference type="EMBL" id="CAJPEV010002125">
    <property type="protein sequence ID" value="CAG0895753.1"/>
    <property type="molecule type" value="Genomic_DNA"/>
</dbReference>
<feature type="compositionally biased region" description="Basic and acidic residues" evidence="5">
    <location>
        <begin position="284"/>
        <end position="302"/>
    </location>
</feature>
<dbReference type="InterPro" id="IPR018253">
    <property type="entry name" value="DnaJ_domain_CS"/>
</dbReference>
<dbReference type="Pfam" id="PF01556">
    <property type="entry name" value="DnaJ_C"/>
    <property type="match status" value="1"/>
</dbReference>
<reference evidence="7" key="1">
    <citation type="submission" date="2020-11" db="EMBL/GenBank/DDBJ databases">
        <authorList>
            <person name="Tran Van P."/>
        </authorList>
    </citation>
    <scope>NUCLEOTIDE SEQUENCE</scope>
</reference>
<dbReference type="PRINTS" id="PR00625">
    <property type="entry name" value="JDOMAIN"/>
</dbReference>
<gene>
    <name evidence="7" type="ORF">DSTB1V02_LOCUS8864</name>
</gene>
<dbReference type="Pfam" id="PF00226">
    <property type="entry name" value="DnaJ"/>
    <property type="match status" value="1"/>
</dbReference>
<dbReference type="SUPFAM" id="SSF46565">
    <property type="entry name" value="Chaperone J-domain"/>
    <property type="match status" value="1"/>
</dbReference>
<dbReference type="InterPro" id="IPR002939">
    <property type="entry name" value="DnaJ_C"/>
</dbReference>
<dbReference type="InterPro" id="IPR059039">
    <property type="entry name" value="ZNF380_CC"/>
</dbReference>
<dbReference type="InterPro" id="IPR008971">
    <property type="entry name" value="HSP40/DnaJ_pept-bd"/>
</dbReference>
<keyword evidence="8" id="KW-1185">Reference proteome</keyword>
<evidence type="ECO:0000313" key="8">
    <source>
        <dbReference type="Proteomes" id="UP000677054"/>
    </source>
</evidence>
<dbReference type="OrthoDB" id="550424at2759"/>
<keyword evidence="4" id="KW-0862">Zinc</keyword>
<dbReference type="PROSITE" id="PS50076">
    <property type="entry name" value="DNAJ_2"/>
    <property type="match status" value="1"/>
</dbReference>
<dbReference type="SMART" id="SM00271">
    <property type="entry name" value="DnaJ"/>
    <property type="match status" value="1"/>
</dbReference>
<dbReference type="GO" id="GO:0006457">
    <property type="term" value="P:protein folding"/>
    <property type="evidence" value="ECO:0007669"/>
    <property type="project" value="InterPro"/>
</dbReference>
<feature type="compositionally biased region" description="Basic and acidic residues" evidence="5">
    <location>
        <begin position="465"/>
        <end position="479"/>
    </location>
</feature>
<feature type="compositionally biased region" description="Low complexity" evidence="5">
    <location>
        <begin position="358"/>
        <end position="372"/>
    </location>
</feature>
<dbReference type="Gene3D" id="2.60.260.20">
    <property type="entry name" value="Urease metallochaperone UreE, N-terminal domain"/>
    <property type="match status" value="1"/>
</dbReference>
<feature type="region of interest" description="Disordered" evidence="5">
    <location>
        <begin position="465"/>
        <end position="490"/>
    </location>
</feature>
<dbReference type="FunFam" id="1.10.287.110:FF:000014">
    <property type="entry name" value="dnaJ homolog subfamily A member 1"/>
    <property type="match status" value="1"/>
</dbReference>
<dbReference type="EMBL" id="LR901642">
    <property type="protein sequence ID" value="CAD7249063.1"/>
    <property type="molecule type" value="Genomic_DNA"/>
</dbReference>
<organism evidence="7">
    <name type="scientific">Darwinula stevensoni</name>
    <dbReference type="NCBI Taxonomy" id="69355"/>
    <lineage>
        <taxon>Eukaryota</taxon>
        <taxon>Metazoa</taxon>
        <taxon>Ecdysozoa</taxon>
        <taxon>Arthropoda</taxon>
        <taxon>Crustacea</taxon>
        <taxon>Oligostraca</taxon>
        <taxon>Ostracoda</taxon>
        <taxon>Podocopa</taxon>
        <taxon>Podocopida</taxon>
        <taxon>Darwinulocopina</taxon>
        <taxon>Darwinuloidea</taxon>
        <taxon>Darwinulidae</taxon>
        <taxon>Darwinula</taxon>
    </lineage>
</organism>
<dbReference type="InterPro" id="IPR036869">
    <property type="entry name" value="J_dom_sf"/>
</dbReference>
<dbReference type="PANTHER" id="PTHR43888">
    <property type="entry name" value="DNAJ-LIKE-2, ISOFORM A-RELATED"/>
    <property type="match status" value="1"/>
</dbReference>
<dbReference type="Proteomes" id="UP000677054">
    <property type="component" value="Unassembled WGS sequence"/>
</dbReference>
<evidence type="ECO:0000256" key="1">
    <source>
        <dbReference type="ARBA" id="ARBA00022723"/>
    </source>
</evidence>
<dbReference type="SUPFAM" id="SSF49493">
    <property type="entry name" value="HSP40/DnaJ peptide-binding domain"/>
    <property type="match status" value="1"/>
</dbReference>
<evidence type="ECO:0000256" key="5">
    <source>
        <dbReference type="SAM" id="MobiDB-lite"/>
    </source>
</evidence>
<feature type="compositionally biased region" description="Acidic residues" evidence="5">
    <location>
        <begin position="480"/>
        <end position="490"/>
    </location>
</feature>
<dbReference type="GO" id="GO:0051082">
    <property type="term" value="F:unfolded protein binding"/>
    <property type="evidence" value="ECO:0007669"/>
    <property type="project" value="InterPro"/>
</dbReference>
<evidence type="ECO:0000256" key="4">
    <source>
        <dbReference type="ARBA" id="ARBA00022833"/>
    </source>
</evidence>
<feature type="domain" description="J" evidence="6">
    <location>
        <begin position="6"/>
        <end position="68"/>
    </location>
</feature>
<dbReference type="GO" id="GO:0008270">
    <property type="term" value="F:zinc ion binding"/>
    <property type="evidence" value="ECO:0007669"/>
    <property type="project" value="UniProtKB-KW"/>
</dbReference>
<evidence type="ECO:0000256" key="3">
    <source>
        <dbReference type="ARBA" id="ARBA00022771"/>
    </source>
</evidence>
<dbReference type="Gene3D" id="1.10.287.110">
    <property type="entry name" value="DnaJ domain"/>
    <property type="match status" value="1"/>
</dbReference>
<dbReference type="AlphaFoldDB" id="A0A7R8XFX0"/>
<feature type="compositionally biased region" description="Basic and acidic residues" evidence="5">
    <location>
        <begin position="325"/>
        <end position="355"/>
    </location>
</feature>
<keyword evidence="3" id="KW-0863">Zinc-finger</keyword>
<evidence type="ECO:0000259" key="6">
    <source>
        <dbReference type="PROSITE" id="PS50076"/>
    </source>
</evidence>
<dbReference type="CDD" id="cd06257">
    <property type="entry name" value="DnaJ"/>
    <property type="match status" value="1"/>
</dbReference>
<dbReference type="GO" id="GO:0030544">
    <property type="term" value="F:Hsp70 protein binding"/>
    <property type="evidence" value="ECO:0007669"/>
    <property type="project" value="InterPro"/>
</dbReference>
<dbReference type="PROSITE" id="PS00636">
    <property type="entry name" value="DNAJ_1"/>
    <property type="match status" value="1"/>
</dbReference>
<name>A0A7R8XFX0_9CRUS</name>
<evidence type="ECO:0000256" key="2">
    <source>
        <dbReference type="ARBA" id="ARBA00022737"/>
    </source>
</evidence>
<dbReference type="InterPro" id="IPR001623">
    <property type="entry name" value="DnaJ_domain"/>
</dbReference>
<protein>
    <recommendedName>
        <fullName evidence="6">J domain-containing protein</fullName>
    </recommendedName>
</protein>
<proteinExistence type="predicted"/>
<dbReference type="InterPro" id="IPR044713">
    <property type="entry name" value="DNJA1/2-like"/>
</dbReference>
<dbReference type="Pfam" id="PF23406">
    <property type="entry name" value="ZNF380_CC"/>
    <property type="match status" value="1"/>
</dbReference>
<accession>A0A7R8XFX0</accession>
<feature type="region of interest" description="Disordered" evidence="5">
    <location>
        <begin position="284"/>
        <end position="399"/>
    </location>
</feature>
<evidence type="ECO:0000313" key="7">
    <source>
        <dbReference type="EMBL" id="CAD7249063.1"/>
    </source>
</evidence>
<dbReference type="FunFam" id="2.60.260.20:FF:000003">
    <property type="entry name" value="DnaJ subfamily A member 2"/>
    <property type="match status" value="1"/>
</dbReference>
<sequence>MVKETAYYDILGVKPNCTGDELKKAYRKLALKYHPDKNPNEGERFKQISHAYEVLSDPEKRRIYDEGGEQAIKEGSGERGGFSSPMDIFDMFFGGGFSRARRPRRGKDVVHQLSVSLEELYNGAVRKLALAKNVICDKCEALCGLQKTIQTLDKRTLVIATIPGEVIKHNDVKMIMGEGMPQYKNPFEKGRLIIQFSVDFPASLPPEVIPKLQEALPPRPEELIPDAAEECTMVDLDPDQEARRQHYKNVYDEDEEQMHGQPHVNGKTHRLHLEKLKSQKEKLVAEKRSATNKHPGENEPPKKVSRLAQKCNSVKVPVTKNTASEQRDTHRDPGNDLGHHKALGREDEGGEKMEVSRASSVSLPPHSPPLASEKPKLEEPGPSSSIPEGFFDDPVQDAKARKVEYKDPMDEEWARFQRLIKEETVVSSQLMEVEDEEVAADRDLEEIDTQLSNWQRVAELEKKKDKLVEKKVQQESRQDDADESGDDELEDLDRLDWRRKCL</sequence>